<sequence length="256" mass="28066">MTKRRKFVLVSGLLTGTLAVTQAVGVEYRYQLVAGLGIVSLGLSAVALKEDLRGVEWVMALILPTMYPVSVGLFYFLLPRQWWSWLFGSGLFWIGMYALLLTTNIFTVAAVRTIQLLRAAQAVGFLLTLVTAFFLFDTVLSFRLPGMVNAVLVGVATGPLLAAGLWSMKLESTIERQVWLYSGVMTAVAAGMAWGISFWPVGVTVGSLFLVAMMYVGLGLTQQYLSGRLFRNTAREYLIVGLVVVVTMVMLTRWAG</sequence>
<dbReference type="InterPro" id="IPR043715">
    <property type="entry name" value="DUF5656"/>
</dbReference>
<feature type="transmembrane region" description="Helical" evidence="1">
    <location>
        <begin position="205"/>
        <end position="225"/>
    </location>
</feature>
<feature type="transmembrane region" description="Helical" evidence="1">
    <location>
        <begin position="90"/>
        <end position="111"/>
    </location>
</feature>
<gene>
    <name evidence="2" type="ORF">A2784_03920</name>
</gene>
<evidence type="ECO:0000256" key="1">
    <source>
        <dbReference type="SAM" id="Phobius"/>
    </source>
</evidence>
<dbReference type="Pfam" id="PF18900">
    <property type="entry name" value="DUF5656"/>
    <property type="match status" value="1"/>
</dbReference>
<reference evidence="2 3" key="1">
    <citation type="journal article" date="2016" name="Nat. Commun.">
        <title>Thousands of microbial genomes shed light on interconnected biogeochemical processes in an aquifer system.</title>
        <authorList>
            <person name="Anantharaman K."/>
            <person name="Brown C.T."/>
            <person name="Hug L.A."/>
            <person name="Sharon I."/>
            <person name="Castelle C.J."/>
            <person name="Probst A.J."/>
            <person name="Thomas B.C."/>
            <person name="Singh A."/>
            <person name="Wilkins M.J."/>
            <person name="Karaoz U."/>
            <person name="Brodie E.L."/>
            <person name="Williams K.H."/>
            <person name="Hubbard S.S."/>
            <person name="Banfield J.F."/>
        </authorList>
    </citation>
    <scope>NUCLEOTIDE SEQUENCE [LARGE SCALE GENOMIC DNA]</scope>
</reference>
<feature type="transmembrane region" description="Helical" evidence="1">
    <location>
        <begin position="29"/>
        <end position="48"/>
    </location>
</feature>
<name>A0A1G1VLA3_9BACT</name>
<dbReference type="Proteomes" id="UP000177324">
    <property type="component" value="Unassembled WGS sequence"/>
</dbReference>
<feature type="transmembrane region" description="Helical" evidence="1">
    <location>
        <begin position="55"/>
        <end position="78"/>
    </location>
</feature>
<feature type="transmembrane region" description="Helical" evidence="1">
    <location>
        <begin position="178"/>
        <end position="199"/>
    </location>
</feature>
<keyword evidence="1" id="KW-0472">Membrane</keyword>
<evidence type="ECO:0000313" key="3">
    <source>
        <dbReference type="Proteomes" id="UP000177324"/>
    </source>
</evidence>
<keyword evidence="1" id="KW-1133">Transmembrane helix</keyword>
<dbReference type="EMBL" id="MHCH01000049">
    <property type="protein sequence ID" value="OGY16193.1"/>
    <property type="molecule type" value="Genomic_DNA"/>
</dbReference>
<feature type="transmembrane region" description="Helical" evidence="1">
    <location>
        <begin position="237"/>
        <end position="255"/>
    </location>
</feature>
<feature type="transmembrane region" description="Helical" evidence="1">
    <location>
        <begin position="123"/>
        <end position="142"/>
    </location>
</feature>
<comment type="caution">
    <text evidence="2">The sequence shown here is derived from an EMBL/GenBank/DDBJ whole genome shotgun (WGS) entry which is preliminary data.</text>
</comment>
<proteinExistence type="predicted"/>
<protein>
    <submittedName>
        <fullName evidence="2">Uncharacterized protein</fullName>
    </submittedName>
</protein>
<dbReference type="STRING" id="1797589.A2784_03920"/>
<evidence type="ECO:0000313" key="2">
    <source>
        <dbReference type="EMBL" id="OGY16193.1"/>
    </source>
</evidence>
<organism evidence="2 3">
    <name type="scientific">Candidatus Chisholmbacteria bacterium RIFCSPHIGHO2_01_FULL_48_12</name>
    <dbReference type="NCBI Taxonomy" id="1797589"/>
    <lineage>
        <taxon>Bacteria</taxon>
        <taxon>Candidatus Chisholmiibacteriota</taxon>
    </lineage>
</organism>
<feature type="transmembrane region" description="Helical" evidence="1">
    <location>
        <begin position="148"/>
        <end position="166"/>
    </location>
</feature>
<dbReference type="AlphaFoldDB" id="A0A1G1VLA3"/>
<keyword evidence="1" id="KW-0812">Transmembrane</keyword>
<accession>A0A1G1VLA3</accession>